<accession>A0A6M3Y1C0</accession>
<dbReference type="EMBL" id="MT145140">
    <property type="protein sequence ID" value="QJI04021.1"/>
    <property type="molecule type" value="Genomic_DNA"/>
</dbReference>
<organism evidence="1">
    <name type="scientific">viral metagenome</name>
    <dbReference type="NCBI Taxonomy" id="1070528"/>
    <lineage>
        <taxon>unclassified sequences</taxon>
        <taxon>metagenomes</taxon>
        <taxon>organismal metagenomes</taxon>
    </lineage>
</organism>
<gene>
    <name evidence="1" type="ORF">TM448B05850_0010</name>
</gene>
<protein>
    <submittedName>
        <fullName evidence="1">Uncharacterized protein</fullName>
    </submittedName>
</protein>
<sequence>MGAEGNLILSIVAWDGKSIACDSMSISGEMKQETEKMRVLADGTILAWTGPYENGLGLILWWVAGALVDEWPSYQSKDGNWARLIVAKADGVVEYEQLPYPQPVMTPYAAWGSGRDFAIGALAMGATAKEAVEVACKHCLSCGPPIRVAKRPCYHQWGFVGSYASKKICSICGEEAEFTRGDI</sequence>
<proteinExistence type="predicted"/>
<dbReference type="InterPro" id="IPR029055">
    <property type="entry name" value="Ntn_hydrolases_N"/>
</dbReference>
<evidence type="ECO:0000313" key="1">
    <source>
        <dbReference type="EMBL" id="QJI04021.1"/>
    </source>
</evidence>
<reference evidence="1" key="1">
    <citation type="submission" date="2020-03" db="EMBL/GenBank/DDBJ databases">
        <title>The deep terrestrial virosphere.</title>
        <authorList>
            <person name="Holmfeldt K."/>
            <person name="Nilsson E."/>
            <person name="Simone D."/>
            <person name="Lopez-Fernandez M."/>
            <person name="Wu X."/>
            <person name="de Brujin I."/>
            <person name="Lundin D."/>
            <person name="Andersson A."/>
            <person name="Bertilsson S."/>
            <person name="Dopson M."/>
        </authorList>
    </citation>
    <scope>NUCLEOTIDE SEQUENCE</scope>
    <source>
        <strain evidence="1">TM448B05850</strain>
    </source>
</reference>
<dbReference type="AlphaFoldDB" id="A0A6M3Y1C0"/>
<name>A0A6M3Y1C0_9ZZZZ</name>
<dbReference type="SUPFAM" id="SSF56235">
    <property type="entry name" value="N-terminal nucleophile aminohydrolases (Ntn hydrolases)"/>
    <property type="match status" value="1"/>
</dbReference>